<dbReference type="Proteomes" id="UP000001075">
    <property type="component" value="Unassembled WGS sequence"/>
</dbReference>
<evidence type="ECO:0000313" key="1">
    <source>
        <dbReference type="EMBL" id="EGV99731.1"/>
    </source>
</evidence>
<reference evidence="2" key="1">
    <citation type="journal article" date="2011" name="Nat. Biotechnol.">
        <title>The genomic sequence of the Chinese hamster ovary (CHO)-K1 cell line.</title>
        <authorList>
            <person name="Xu X."/>
            <person name="Nagarajan H."/>
            <person name="Lewis N.E."/>
            <person name="Pan S."/>
            <person name="Cai Z."/>
            <person name="Liu X."/>
            <person name="Chen W."/>
            <person name="Xie M."/>
            <person name="Wang W."/>
            <person name="Hammond S."/>
            <person name="Andersen M.R."/>
            <person name="Neff N."/>
            <person name="Passarelli B."/>
            <person name="Koh W."/>
            <person name="Fan H.C."/>
            <person name="Wang J."/>
            <person name="Gui Y."/>
            <person name="Lee K.H."/>
            <person name="Betenbaugh M.J."/>
            <person name="Quake S.R."/>
            <person name="Famili I."/>
            <person name="Palsson B.O."/>
            <person name="Wang J."/>
        </authorList>
    </citation>
    <scope>NUCLEOTIDE SEQUENCE [LARGE SCALE GENOMIC DNA]</scope>
    <source>
        <strain evidence="2">CHO K1 cell line</strain>
    </source>
</reference>
<protein>
    <submittedName>
        <fullName evidence="1">Uncharacterized protein</fullName>
    </submittedName>
</protein>
<proteinExistence type="predicted"/>
<dbReference type="InParanoid" id="G3HFP7"/>
<dbReference type="AlphaFoldDB" id="G3HFP7"/>
<organism evidence="1 2">
    <name type="scientific">Cricetulus griseus</name>
    <name type="common">Chinese hamster</name>
    <name type="synonym">Cricetulus barabensis griseus</name>
    <dbReference type="NCBI Taxonomy" id="10029"/>
    <lineage>
        <taxon>Eukaryota</taxon>
        <taxon>Metazoa</taxon>
        <taxon>Chordata</taxon>
        <taxon>Craniata</taxon>
        <taxon>Vertebrata</taxon>
        <taxon>Euteleostomi</taxon>
        <taxon>Mammalia</taxon>
        <taxon>Eutheria</taxon>
        <taxon>Euarchontoglires</taxon>
        <taxon>Glires</taxon>
        <taxon>Rodentia</taxon>
        <taxon>Myomorpha</taxon>
        <taxon>Muroidea</taxon>
        <taxon>Cricetidae</taxon>
        <taxon>Cricetinae</taxon>
        <taxon>Cricetulus</taxon>
    </lineage>
</organism>
<evidence type="ECO:0000313" key="2">
    <source>
        <dbReference type="Proteomes" id="UP000001075"/>
    </source>
</evidence>
<dbReference type="EMBL" id="JH000333">
    <property type="protein sequence ID" value="EGV99731.1"/>
    <property type="molecule type" value="Genomic_DNA"/>
</dbReference>
<sequence length="78" mass="9260">MHTCTGWRKRKECRQRVEEEKGAGNLMLFYMNYTAFTTHAKISAHKEMQLQTTKTCYYFVLQLVGNIRMFLDCTVLDE</sequence>
<accession>G3HFP7</accession>
<gene>
    <name evidence="1" type="ORF">I79_009410</name>
</gene>
<name>G3HFP7_CRIGR</name>